<evidence type="ECO:0000256" key="3">
    <source>
        <dbReference type="ARBA" id="ARBA00022840"/>
    </source>
</evidence>
<dbReference type="InterPro" id="IPR045199">
    <property type="entry name" value="ATAD2-like"/>
</dbReference>
<accession>A0A0A0LBR0</accession>
<sequence length="297" mass="33881">MMYRIVKCCELEHTKYLDSPFRYDDGTSDHNLVIHQSAAKLSNDLLKLLVLLIHQNNHVRDTNVCNSNNPPSDFIEDQALKHKHTNLNSEITNAGYQILQNPQYCDLCWVTSNLKEGPSANVSKSQWQDWKFNPCVLHPTTPLNDDIHIQTEEKFGMVRGLVAIGLSAIRDVYTSVEQVCFDFETVLTALVEKVNAKVAKGLDRQYSGLISQVASLEDHVYCWAYELQRKLEQDSLKMGMPKHGTFAKIDTSSLPTTSTCSINCCRDCLNILHIVAKEIVRHEFGSKRFDWSNRKYT</sequence>
<dbReference type="Gramene" id="KGN58092">
    <property type="protein sequence ID" value="KGN58092"/>
    <property type="gene ID" value="Csa_3G501410"/>
</dbReference>
<dbReference type="EMBL" id="CM002924">
    <property type="protein sequence ID" value="KGN58092.1"/>
    <property type="molecule type" value="Genomic_DNA"/>
</dbReference>
<reference evidence="4 5" key="2">
    <citation type="journal article" date="2009" name="PLoS ONE">
        <title>An integrated genetic and cytogenetic map of the cucumber genome.</title>
        <authorList>
            <person name="Ren Y."/>
            <person name="Zhang Z."/>
            <person name="Liu J."/>
            <person name="Staub J.E."/>
            <person name="Han Y."/>
            <person name="Cheng Z."/>
            <person name="Li X."/>
            <person name="Lu J."/>
            <person name="Miao H."/>
            <person name="Kang H."/>
            <person name="Xie B."/>
            <person name="Gu X."/>
            <person name="Wang X."/>
            <person name="Du Y."/>
            <person name="Jin W."/>
            <person name="Huang S."/>
        </authorList>
    </citation>
    <scope>NUCLEOTIDE SEQUENCE [LARGE SCALE GENOMIC DNA]</scope>
    <source>
        <strain evidence="5">cv. 9930</strain>
    </source>
</reference>
<keyword evidence="3" id="KW-0067">ATP-binding</keyword>
<evidence type="ECO:0000313" key="5">
    <source>
        <dbReference type="Proteomes" id="UP000029981"/>
    </source>
</evidence>
<reference evidence="4 5" key="1">
    <citation type="journal article" date="2009" name="Nat. Genet.">
        <title>The genome of the cucumber, Cucumis sativus L.</title>
        <authorList>
            <person name="Huang S."/>
            <person name="Li R."/>
            <person name="Zhang Z."/>
            <person name="Li L."/>
            <person name="Gu X."/>
            <person name="Fan W."/>
            <person name="Lucas W.J."/>
            <person name="Wang X."/>
            <person name="Xie B."/>
            <person name="Ni P."/>
            <person name="Ren Y."/>
            <person name="Zhu H."/>
            <person name="Li J."/>
            <person name="Lin K."/>
            <person name="Jin W."/>
            <person name="Fei Z."/>
            <person name="Li G."/>
            <person name="Staub J."/>
            <person name="Kilian A."/>
            <person name="van der Vossen E.A."/>
            <person name="Wu Y."/>
            <person name="Guo J."/>
            <person name="He J."/>
            <person name="Jia Z."/>
            <person name="Ren Y."/>
            <person name="Tian G."/>
            <person name="Lu Y."/>
            <person name="Ruan J."/>
            <person name="Qian W."/>
            <person name="Wang M."/>
            <person name="Huang Q."/>
            <person name="Li B."/>
            <person name="Xuan Z."/>
            <person name="Cao J."/>
            <person name="Asan"/>
            <person name="Wu Z."/>
            <person name="Zhang J."/>
            <person name="Cai Q."/>
            <person name="Bai Y."/>
            <person name="Zhao B."/>
            <person name="Han Y."/>
            <person name="Li Y."/>
            <person name="Li X."/>
            <person name="Wang S."/>
            <person name="Shi Q."/>
            <person name="Liu S."/>
            <person name="Cho W.K."/>
            <person name="Kim J.Y."/>
            <person name="Xu Y."/>
            <person name="Heller-Uszynska K."/>
            <person name="Miao H."/>
            <person name="Cheng Z."/>
            <person name="Zhang S."/>
            <person name="Wu J."/>
            <person name="Yang Y."/>
            <person name="Kang H."/>
            <person name="Li M."/>
            <person name="Liang H."/>
            <person name="Ren X."/>
            <person name="Shi Z."/>
            <person name="Wen M."/>
            <person name="Jian M."/>
            <person name="Yang H."/>
            <person name="Zhang G."/>
            <person name="Yang Z."/>
            <person name="Chen R."/>
            <person name="Liu S."/>
            <person name="Li J."/>
            <person name="Ma L."/>
            <person name="Liu H."/>
            <person name="Zhou Y."/>
            <person name="Zhao J."/>
            <person name="Fang X."/>
            <person name="Li G."/>
            <person name="Fang L."/>
            <person name="Li Y."/>
            <person name="Liu D."/>
            <person name="Zheng H."/>
            <person name="Zhang Y."/>
            <person name="Qin N."/>
            <person name="Li Z."/>
            <person name="Yang G."/>
            <person name="Yang S."/>
            <person name="Bolund L."/>
            <person name="Kristiansen K."/>
            <person name="Zheng H."/>
            <person name="Li S."/>
            <person name="Zhang X."/>
            <person name="Yang H."/>
            <person name="Wang J."/>
            <person name="Sun R."/>
            <person name="Zhang B."/>
            <person name="Jiang S."/>
            <person name="Wang J."/>
            <person name="Du Y."/>
            <person name="Li S."/>
        </authorList>
    </citation>
    <scope>NUCLEOTIDE SEQUENCE [LARGE SCALE GENOMIC DNA]</scope>
    <source>
        <strain evidence="5">cv. 9930</strain>
    </source>
</reference>
<dbReference type="eggNOG" id="KOG0732">
    <property type="taxonomic scope" value="Eukaryota"/>
</dbReference>
<name>A0A0A0LBR0_CUCSA</name>
<keyword evidence="5" id="KW-1185">Reference proteome</keyword>
<reference evidence="4 5" key="3">
    <citation type="journal article" date="2010" name="BMC Genomics">
        <title>Transcriptome sequencing and comparative analysis of cucumber flowers with different sex types.</title>
        <authorList>
            <person name="Guo S."/>
            <person name="Zheng Y."/>
            <person name="Joung J.G."/>
            <person name="Liu S."/>
            <person name="Zhang Z."/>
            <person name="Crasta O.R."/>
            <person name="Sobral B.W."/>
            <person name="Xu Y."/>
            <person name="Huang S."/>
            <person name="Fei Z."/>
        </authorList>
    </citation>
    <scope>NUCLEOTIDE SEQUENCE [LARGE SCALE GENOMIC DNA]</scope>
    <source>
        <strain evidence="5">cv. 9930</strain>
    </source>
</reference>
<organism evidence="4 5">
    <name type="scientific">Cucumis sativus</name>
    <name type="common">Cucumber</name>
    <dbReference type="NCBI Taxonomy" id="3659"/>
    <lineage>
        <taxon>Eukaryota</taxon>
        <taxon>Viridiplantae</taxon>
        <taxon>Streptophyta</taxon>
        <taxon>Embryophyta</taxon>
        <taxon>Tracheophyta</taxon>
        <taxon>Spermatophyta</taxon>
        <taxon>Magnoliopsida</taxon>
        <taxon>eudicotyledons</taxon>
        <taxon>Gunneridae</taxon>
        <taxon>Pentapetalae</taxon>
        <taxon>rosids</taxon>
        <taxon>fabids</taxon>
        <taxon>Cucurbitales</taxon>
        <taxon>Cucurbitaceae</taxon>
        <taxon>Benincaseae</taxon>
        <taxon>Cucumis</taxon>
    </lineage>
</organism>
<evidence type="ECO:0000313" key="4">
    <source>
        <dbReference type="EMBL" id="KGN58092.1"/>
    </source>
</evidence>
<dbReference type="GO" id="GO:0005524">
    <property type="term" value="F:ATP binding"/>
    <property type="evidence" value="ECO:0007669"/>
    <property type="project" value="UniProtKB-KW"/>
</dbReference>
<evidence type="ECO:0000256" key="2">
    <source>
        <dbReference type="ARBA" id="ARBA00022741"/>
    </source>
</evidence>
<evidence type="ECO:0000256" key="1">
    <source>
        <dbReference type="ARBA" id="ARBA00006914"/>
    </source>
</evidence>
<dbReference type="AlphaFoldDB" id="A0A0A0LBR0"/>
<dbReference type="STRING" id="3659.A0A0A0LBR0"/>
<protein>
    <submittedName>
        <fullName evidence="4">Uncharacterized protein</fullName>
    </submittedName>
</protein>
<dbReference type="Proteomes" id="UP000029981">
    <property type="component" value="Chromosome 3"/>
</dbReference>
<dbReference type="PANTHER" id="PTHR23069:SF7">
    <property type="entry name" value="P-LOOP CONTAINING NUCLEOSIDE TRIPHOSPHATE HYDROLASES SUPERFAMILY PROTEIN"/>
    <property type="match status" value="1"/>
</dbReference>
<gene>
    <name evidence="4" type="ORF">Csa_3G501410</name>
</gene>
<proteinExistence type="inferred from homology"/>
<dbReference type="PANTHER" id="PTHR23069">
    <property type="entry name" value="AAA DOMAIN-CONTAINING"/>
    <property type="match status" value="1"/>
</dbReference>
<keyword evidence="2" id="KW-0547">Nucleotide-binding</keyword>
<comment type="similarity">
    <text evidence="1">Belongs to the AAA ATPase family.</text>
</comment>
<reference evidence="4 5" key="4">
    <citation type="journal article" date="2011" name="BMC Genomics">
        <title>RNA-Seq improves annotation of protein-coding genes in the cucumber genome.</title>
        <authorList>
            <person name="Li Z."/>
            <person name="Zhang Z."/>
            <person name="Yan P."/>
            <person name="Huang S."/>
            <person name="Fei Z."/>
            <person name="Lin K."/>
        </authorList>
    </citation>
    <scope>NUCLEOTIDE SEQUENCE [LARGE SCALE GENOMIC DNA]</scope>
    <source>
        <strain evidence="5">cv. 9930</strain>
    </source>
</reference>